<dbReference type="EMBL" id="ML208310">
    <property type="protein sequence ID" value="TFK70639.1"/>
    <property type="molecule type" value="Genomic_DNA"/>
</dbReference>
<evidence type="ECO:0000313" key="2">
    <source>
        <dbReference type="Proteomes" id="UP000308600"/>
    </source>
</evidence>
<protein>
    <submittedName>
        <fullName evidence="1">Uncharacterized protein</fullName>
    </submittedName>
</protein>
<proteinExistence type="predicted"/>
<keyword evidence="2" id="KW-1185">Reference proteome</keyword>
<dbReference type="Proteomes" id="UP000308600">
    <property type="component" value="Unassembled WGS sequence"/>
</dbReference>
<sequence>MALRFDVHICIRTYPFVGLLFSGSPTWSIASIWCAGLHGTPSCRRSYFGPAAYMRKYVAMRGFFWHDDLMAAHGTEMRLCINSAMRLRPPITPCAAETQSSTVPLVYSPFLPHLSPPSLYNASPLSSSFSWIHCCLCTPSFFRTPSRCPCGFFVYHKLSNGYGSWRLLCFHVFGCATSRFLEGRGLAVMYHISRRVVHLSV</sequence>
<organism evidence="1 2">
    <name type="scientific">Pluteus cervinus</name>
    <dbReference type="NCBI Taxonomy" id="181527"/>
    <lineage>
        <taxon>Eukaryota</taxon>
        <taxon>Fungi</taxon>
        <taxon>Dikarya</taxon>
        <taxon>Basidiomycota</taxon>
        <taxon>Agaricomycotina</taxon>
        <taxon>Agaricomycetes</taxon>
        <taxon>Agaricomycetidae</taxon>
        <taxon>Agaricales</taxon>
        <taxon>Pluteineae</taxon>
        <taxon>Pluteaceae</taxon>
        <taxon>Pluteus</taxon>
    </lineage>
</organism>
<name>A0ACD3AZB3_9AGAR</name>
<accession>A0ACD3AZB3</accession>
<reference evidence="1 2" key="1">
    <citation type="journal article" date="2019" name="Nat. Ecol. Evol.">
        <title>Megaphylogeny resolves global patterns of mushroom evolution.</title>
        <authorList>
            <person name="Varga T."/>
            <person name="Krizsan K."/>
            <person name="Foldi C."/>
            <person name="Dima B."/>
            <person name="Sanchez-Garcia M."/>
            <person name="Sanchez-Ramirez S."/>
            <person name="Szollosi G.J."/>
            <person name="Szarkandi J.G."/>
            <person name="Papp V."/>
            <person name="Albert L."/>
            <person name="Andreopoulos W."/>
            <person name="Angelini C."/>
            <person name="Antonin V."/>
            <person name="Barry K.W."/>
            <person name="Bougher N.L."/>
            <person name="Buchanan P."/>
            <person name="Buyck B."/>
            <person name="Bense V."/>
            <person name="Catcheside P."/>
            <person name="Chovatia M."/>
            <person name="Cooper J."/>
            <person name="Damon W."/>
            <person name="Desjardin D."/>
            <person name="Finy P."/>
            <person name="Geml J."/>
            <person name="Haridas S."/>
            <person name="Hughes K."/>
            <person name="Justo A."/>
            <person name="Karasinski D."/>
            <person name="Kautmanova I."/>
            <person name="Kiss B."/>
            <person name="Kocsube S."/>
            <person name="Kotiranta H."/>
            <person name="LaButti K.M."/>
            <person name="Lechner B.E."/>
            <person name="Liimatainen K."/>
            <person name="Lipzen A."/>
            <person name="Lukacs Z."/>
            <person name="Mihaltcheva S."/>
            <person name="Morgado L.N."/>
            <person name="Niskanen T."/>
            <person name="Noordeloos M.E."/>
            <person name="Ohm R.A."/>
            <person name="Ortiz-Santana B."/>
            <person name="Ovrebo C."/>
            <person name="Racz N."/>
            <person name="Riley R."/>
            <person name="Savchenko A."/>
            <person name="Shiryaev A."/>
            <person name="Soop K."/>
            <person name="Spirin V."/>
            <person name="Szebenyi C."/>
            <person name="Tomsovsky M."/>
            <person name="Tulloss R.E."/>
            <person name="Uehling J."/>
            <person name="Grigoriev I.V."/>
            <person name="Vagvolgyi C."/>
            <person name="Papp T."/>
            <person name="Martin F.M."/>
            <person name="Miettinen O."/>
            <person name="Hibbett D.S."/>
            <person name="Nagy L.G."/>
        </authorList>
    </citation>
    <scope>NUCLEOTIDE SEQUENCE [LARGE SCALE GENOMIC DNA]</scope>
    <source>
        <strain evidence="1 2">NL-1719</strain>
    </source>
</reference>
<evidence type="ECO:0000313" key="1">
    <source>
        <dbReference type="EMBL" id="TFK70639.1"/>
    </source>
</evidence>
<gene>
    <name evidence="1" type="ORF">BDN72DRAFT_530337</name>
</gene>